<keyword evidence="1 3" id="KW-0732">Signal</keyword>
<dbReference type="GO" id="GO:0030431">
    <property type="term" value="P:sleep"/>
    <property type="evidence" value="ECO:0007669"/>
    <property type="project" value="InterPro"/>
</dbReference>
<proteinExistence type="predicted"/>
<organism evidence="4 5">
    <name type="scientific">Calicophoron daubneyi</name>
    <name type="common">Rumen fluke</name>
    <name type="synonym">Paramphistomum daubneyi</name>
    <dbReference type="NCBI Taxonomy" id="300641"/>
    <lineage>
        <taxon>Eukaryota</taxon>
        <taxon>Metazoa</taxon>
        <taxon>Spiralia</taxon>
        <taxon>Lophotrochozoa</taxon>
        <taxon>Platyhelminthes</taxon>
        <taxon>Trematoda</taxon>
        <taxon>Digenea</taxon>
        <taxon>Plagiorchiida</taxon>
        <taxon>Pronocephalata</taxon>
        <taxon>Paramphistomoidea</taxon>
        <taxon>Paramphistomidae</taxon>
        <taxon>Calicophoron</taxon>
    </lineage>
</organism>
<feature type="signal peptide" evidence="3">
    <location>
        <begin position="1"/>
        <end position="20"/>
    </location>
</feature>
<dbReference type="GO" id="GO:0032222">
    <property type="term" value="P:regulation of synaptic transmission, cholinergic"/>
    <property type="evidence" value="ECO:0007669"/>
    <property type="project" value="InterPro"/>
</dbReference>
<sequence length="146" mass="16409">MALILQPWGILVLLISLAVAAKKTNYNLQCVVCDSYTSGEICSTWDQFSFITNCSDVPRVDKTRPMSCRKIYQTVNHVSTVIRQCSNIVDHDGCIDRVGSKDVRTRHCHCTTDLCNLAHHHRRSTLWIQIGLSSLLSTGLLHLIRG</sequence>
<name>A0AAV2TGF5_CALDB</name>
<protein>
    <recommendedName>
        <fullName evidence="6">Protein sleepless</fullName>
    </recommendedName>
</protein>
<dbReference type="Proteomes" id="UP001497525">
    <property type="component" value="Unassembled WGS sequence"/>
</dbReference>
<dbReference type="AlphaFoldDB" id="A0AAV2TGF5"/>
<dbReference type="Pfam" id="PF17064">
    <property type="entry name" value="QVR"/>
    <property type="match status" value="1"/>
</dbReference>
<comment type="caution">
    <text evidence="4">The sequence shown here is derived from an EMBL/GenBank/DDBJ whole genome shotgun (WGS) entry which is preliminary data.</text>
</comment>
<keyword evidence="2" id="KW-0325">Glycoprotein</keyword>
<dbReference type="InterPro" id="IPR031424">
    <property type="entry name" value="QVR-like"/>
</dbReference>
<accession>A0AAV2TGF5</accession>
<dbReference type="EMBL" id="CAXLJL010000334">
    <property type="protein sequence ID" value="CAL5136527.1"/>
    <property type="molecule type" value="Genomic_DNA"/>
</dbReference>
<dbReference type="PANTHER" id="PTHR33562">
    <property type="entry name" value="ATILLA, ISOFORM B-RELATED-RELATED"/>
    <property type="match status" value="1"/>
</dbReference>
<evidence type="ECO:0000256" key="3">
    <source>
        <dbReference type="SAM" id="SignalP"/>
    </source>
</evidence>
<evidence type="ECO:0000256" key="2">
    <source>
        <dbReference type="ARBA" id="ARBA00023180"/>
    </source>
</evidence>
<gene>
    <name evidence="4" type="ORF">CDAUBV1_LOCUS10665</name>
</gene>
<evidence type="ECO:0000313" key="4">
    <source>
        <dbReference type="EMBL" id="CAL5136527.1"/>
    </source>
</evidence>
<reference evidence="4" key="1">
    <citation type="submission" date="2024-06" db="EMBL/GenBank/DDBJ databases">
        <authorList>
            <person name="Liu X."/>
            <person name="Lenzi L."/>
            <person name="Haldenby T S."/>
            <person name="Uol C."/>
        </authorList>
    </citation>
    <scope>NUCLEOTIDE SEQUENCE</scope>
</reference>
<dbReference type="InterPro" id="IPR050975">
    <property type="entry name" value="Sleep_regulator"/>
</dbReference>
<evidence type="ECO:0000313" key="5">
    <source>
        <dbReference type="Proteomes" id="UP001497525"/>
    </source>
</evidence>
<evidence type="ECO:0008006" key="6">
    <source>
        <dbReference type="Google" id="ProtNLM"/>
    </source>
</evidence>
<evidence type="ECO:0000256" key="1">
    <source>
        <dbReference type="ARBA" id="ARBA00022729"/>
    </source>
</evidence>
<dbReference type="PANTHER" id="PTHR33562:SF2">
    <property type="entry name" value="PROTEIN QUIVER"/>
    <property type="match status" value="1"/>
</dbReference>
<feature type="chain" id="PRO_5043472382" description="Protein sleepless" evidence="3">
    <location>
        <begin position="21"/>
        <end position="146"/>
    </location>
</feature>